<dbReference type="EMBL" id="CAJHIT010000009">
    <property type="protein sequence ID" value="CAD6505006.1"/>
    <property type="molecule type" value="Genomic_DNA"/>
</dbReference>
<sequence length="327" mass="36398">MRTCRNPENLSDLNLVQKKSSRCMSTSREHLKYEGSKSQAIIAGATAGLVARFFVAPLDVVKIRLQLQSHSANSQSNRSINDTNLYQRTLPTFKHIIRSEGISGLWKGNIAAEWMYVTYSAIQFTTYRAISLSLRSTFNYYRIPNTAESFVAGAGAGAVATTVTYPLDLLRTRFAAQGIDKVYLSLSHSIREIYKCEGQRGFFQGLGVGVSQIIPYMGIFFAAYESLRLPLMNLNLPFSTGDGVAGIISSVLAKTAVFPLDLIRKRFQVQGPTRLKYVHKNIPICSGTLNTLRIILMTEGVKGLYRGLTIRKPTQSSTYRCNHNMDL</sequence>
<reference evidence="6" key="1">
    <citation type="submission" date="2020-10" db="EMBL/GenBank/DDBJ databases">
        <authorList>
            <person name="Muller C M."/>
        </authorList>
    </citation>
    <scope>NUCLEOTIDE SEQUENCE</scope>
    <source>
        <strain evidence="6">THUN-12</strain>
    </source>
</reference>
<dbReference type="PANTHER" id="PTHR24089">
    <property type="entry name" value="SOLUTE CARRIER FAMILY 25"/>
    <property type="match status" value="1"/>
</dbReference>
<evidence type="ECO:0000256" key="1">
    <source>
        <dbReference type="ARBA" id="ARBA00004325"/>
    </source>
</evidence>
<keyword evidence="3 4" id="KW-0812">Transmembrane</keyword>
<keyword evidence="4" id="KW-0813">Transport</keyword>
<dbReference type="AlphaFoldDB" id="A0A9W4D6J1"/>
<keyword evidence="3 5" id="KW-0472">Membrane</keyword>
<evidence type="ECO:0000313" key="7">
    <source>
        <dbReference type="Proteomes" id="UP000683417"/>
    </source>
</evidence>
<feature type="repeat" description="Solcar" evidence="3">
    <location>
        <begin position="144"/>
        <end position="230"/>
    </location>
</feature>
<evidence type="ECO:0000256" key="2">
    <source>
        <dbReference type="ARBA" id="ARBA00022737"/>
    </source>
</evidence>
<evidence type="ECO:0000313" key="6">
    <source>
        <dbReference type="EMBL" id="CAD6505006.1"/>
    </source>
</evidence>
<dbReference type="GO" id="GO:0031966">
    <property type="term" value="C:mitochondrial membrane"/>
    <property type="evidence" value="ECO:0007669"/>
    <property type="project" value="UniProtKB-SubCell"/>
</dbReference>
<dbReference type="Proteomes" id="UP000683417">
    <property type="component" value="Unassembled WGS sequence"/>
</dbReference>
<feature type="repeat" description="Solcar" evidence="3">
    <location>
        <begin position="237"/>
        <end position="327"/>
    </location>
</feature>
<accession>A0A9W4D6J1</accession>
<dbReference type="Pfam" id="PF00153">
    <property type="entry name" value="Mito_carr"/>
    <property type="match status" value="3"/>
</dbReference>
<dbReference type="PROSITE" id="PS50920">
    <property type="entry name" value="SOLCAR"/>
    <property type="match status" value="3"/>
</dbReference>
<feature type="repeat" description="Solcar" evidence="3">
    <location>
        <begin position="35"/>
        <end position="133"/>
    </location>
</feature>
<keyword evidence="5" id="KW-1133">Transmembrane helix</keyword>
<evidence type="ECO:0000256" key="4">
    <source>
        <dbReference type="RuleBase" id="RU000488"/>
    </source>
</evidence>
<keyword evidence="2" id="KW-0677">Repeat</keyword>
<gene>
    <name evidence="6" type="ORF">BGTH12_LOCUS6364</name>
</gene>
<dbReference type="InterPro" id="IPR018108">
    <property type="entry name" value="MCP_transmembrane"/>
</dbReference>
<evidence type="ECO:0000256" key="5">
    <source>
        <dbReference type="SAM" id="Phobius"/>
    </source>
</evidence>
<organism evidence="6 7">
    <name type="scientific">Blumeria graminis f. sp. triticale</name>
    <dbReference type="NCBI Taxonomy" id="1689686"/>
    <lineage>
        <taxon>Eukaryota</taxon>
        <taxon>Fungi</taxon>
        <taxon>Dikarya</taxon>
        <taxon>Ascomycota</taxon>
        <taxon>Pezizomycotina</taxon>
        <taxon>Leotiomycetes</taxon>
        <taxon>Erysiphales</taxon>
        <taxon>Erysiphaceae</taxon>
        <taxon>Blumeria</taxon>
    </lineage>
</organism>
<comment type="similarity">
    <text evidence="4">Belongs to the mitochondrial carrier (TC 2.A.29) family.</text>
</comment>
<evidence type="ECO:0000256" key="3">
    <source>
        <dbReference type="PROSITE-ProRule" id="PRU00282"/>
    </source>
</evidence>
<protein>
    <submittedName>
        <fullName evidence="6">BgTH12-00505</fullName>
    </submittedName>
</protein>
<name>A0A9W4D6J1_BLUGR</name>
<proteinExistence type="inferred from homology"/>
<feature type="transmembrane region" description="Helical" evidence="5">
    <location>
        <begin position="201"/>
        <end position="224"/>
    </location>
</feature>
<comment type="subcellular location">
    <subcellularLocation>
        <location evidence="1">Mitochondrion membrane</location>
    </subcellularLocation>
</comment>
<comment type="caution">
    <text evidence="6">The sequence shown here is derived from an EMBL/GenBank/DDBJ whole genome shotgun (WGS) entry which is preliminary data.</text>
</comment>
<feature type="transmembrane region" description="Helical" evidence="5">
    <location>
        <begin position="244"/>
        <end position="263"/>
    </location>
</feature>